<dbReference type="AlphaFoldDB" id="A0A5J4X936"/>
<reference evidence="1 2" key="1">
    <citation type="submission" date="2019-03" db="EMBL/GenBank/DDBJ databases">
        <title>Single cell metagenomics reveals metabolic interactions within the superorganism composed of flagellate Streblomastix strix and complex community of Bacteroidetes bacteria on its surface.</title>
        <authorList>
            <person name="Treitli S.C."/>
            <person name="Kolisko M."/>
            <person name="Husnik F."/>
            <person name="Keeling P."/>
            <person name="Hampl V."/>
        </authorList>
    </citation>
    <scope>NUCLEOTIDE SEQUENCE [LARGE SCALE GENOMIC DNA]</scope>
    <source>
        <strain evidence="1">ST1C</strain>
    </source>
</reference>
<evidence type="ECO:0000313" key="2">
    <source>
        <dbReference type="Proteomes" id="UP000324800"/>
    </source>
</evidence>
<protein>
    <submittedName>
        <fullName evidence="1">Uncharacterized protein</fullName>
    </submittedName>
</protein>
<evidence type="ECO:0000313" key="1">
    <source>
        <dbReference type="EMBL" id="KAA6403634.1"/>
    </source>
</evidence>
<organism evidence="1 2">
    <name type="scientific">Streblomastix strix</name>
    <dbReference type="NCBI Taxonomy" id="222440"/>
    <lineage>
        <taxon>Eukaryota</taxon>
        <taxon>Metamonada</taxon>
        <taxon>Preaxostyla</taxon>
        <taxon>Oxymonadida</taxon>
        <taxon>Streblomastigidae</taxon>
        <taxon>Streblomastix</taxon>
    </lineage>
</organism>
<name>A0A5J4X936_9EUKA</name>
<sequence>MQVGAMIHVSESLYEATFEIIERANIEELSEIFDQLHIIVDETNDLVLLNLIDSHLFEWTNFIIAECRHGGLSSHIQDKAVTLIAQIMARGLQMCFDSEINKFSISFIKVGLDKVMLDLMKELQSNDINKLMKNDEVKIVKRIKLQAAIAYCLKVIAPQMMDRILHEQQEIKIITSELSCSFGEVNDSDEIISINIRCIQEILDNLGSLQKDQQAVQLLDEVNEDLESEGIAEETDLLIFHSDIRQDVGVYQCAQGLKKKLRKLKNPRQRIIKDGLVVEDNEHVQLELYAAEVGGLMLLNLELHRLYIQSARKCPECILQPPALLFVIWHLQLKRLSFMLQLDF</sequence>
<accession>A0A5J4X936</accession>
<dbReference type="EMBL" id="SNRW01000077">
    <property type="protein sequence ID" value="KAA6403634.1"/>
    <property type="molecule type" value="Genomic_DNA"/>
</dbReference>
<dbReference type="Proteomes" id="UP000324800">
    <property type="component" value="Unassembled WGS sequence"/>
</dbReference>
<proteinExistence type="predicted"/>
<gene>
    <name evidence="1" type="ORF">EZS28_000830</name>
</gene>
<comment type="caution">
    <text evidence="1">The sequence shown here is derived from an EMBL/GenBank/DDBJ whole genome shotgun (WGS) entry which is preliminary data.</text>
</comment>